<protein>
    <submittedName>
        <fullName evidence="1">Uncharacterized protein</fullName>
    </submittedName>
</protein>
<evidence type="ECO:0000313" key="2">
    <source>
        <dbReference type="Proteomes" id="UP001214043"/>
    </source>
</evidence>
<accession>A0AAE9ZIK3</accession>
<organism evidence="1 2">
    <name type="scientific">Hyphococcus flavus</name>
    <dbReference type="NCBI Taxonomy" id="1866326"/>
    <lineage>
        <taxon>Bacteria</taxon>
        <taxon>Pseudomonadati</taxon>
        <taxon>Pseudomonadota</taxon>
        <taxon>Alphaproteobacteria</taxon>
        <taxon>Parvularculales</taxon>
        <taxon>Parvularculaceae</taxon>
        <taxon>Hyphococcus</taxon>
    </lineage>
</organism>
<keyword evidence="2" id="KW-1185">Reference proteome</keyword>
<dbReference type="RefSeq" id="WP_274493528.1">
    <property type="nucleotide sequence ID" value="NZ_CP118166.1"/>
</dbReference>
<dbReference type="EMBL" id="CP118166">
    <property type="protein sequence ID" value="WDI31641.1"/>
    <property type="molecule type" value="Genomic_DNA"/>
</dbReference>
<dbReference type="KEGG" id="hfl:PUV54_00350"/>
<gene>
    <name evidence="1" type="ORF">PUV54_00350</name>
</gene>
<evidence type="ECO:0000313" key="1">
    <source>
        <dbReference type="EMBL" id="WDI31641.1"/>
    </source>
</evidence>
<sequence>MDTLIDELAAETEKEWAVAKYSNTDFSGCAVQALENIGFHERTSPEDILRHFCNRRGARASLSRAHGAPSIFIGGSYENFLIFFHFWNSRVAAPHSHEWDGAYQVLSGESLHKTYCFETARHVSHSFRIGQVKTETLSIQRAGFVQKVEAGPGGTIHALAYGGKLGAAVSIRRDSVAPSSRLTLTFDRPHAAYETISQPSEMSNGNMMERYRAFEWLLYVDELKFADEIAGFSNTANLPETYYLFRTLAERGHAIPQHAQAIMAERYGEEWELLGRSLISVPRHEMTVMLRERMDKGELDPELKFFVSALYVCDNIEELIDIVAQKLGADNDASALIADWMGLLLLNKDPNTGEQTPQPFRDFFLKLIAGQHDIETICKQVHENHAQDPRIDEYINNIKTLYTALTQAPIYQPIMAPRAA</sequence>
<proteinExistence type="predicted"/>
<reference evidence="1" key="1">
    <citation type="submission" date="2023-02" db="EMBL/GenBank/DDBJ databases">
        <title>Genome sequence of Hyphococcus flavus.</title>
        <authorList>
            <person name="Rong J.-C."/>
            <person name="Zhao Q."/>
            <person name="Yi M."/>
            <person name="Wu J.-Y."/>
        </authorList>
    </citation>
    <scope>NUCLEOTIDE SEQUENCE</scope>
    <source>
        <strain evidence="1">MCCC 1K03223</strain>
    </source>
</reference>
<dbReference type="AlphaFoldDB" id="A0AAE9ZIK3"/>
<name>A0AAE9ZIK3_9PROT</name>
<dbReference type="Proteomes" id="UP001214043">
    <property type="component" value="Chromosome"/>
</dbReference>